<sequence length="110" mass="12394">MLTSPSCVHPYHILTPLSPLSAHHLHRLLTLHSPLTALPLHLQVIVRSFPLPLLLQALQLTPNLHIIVLRLLHLRLLLLLLLDPLLSPGLITLKKQFGPKQARMLNCLHI</sequence>
<name>A0A8D9B3X3_9HEMI</name>
<accession>A0A8D9B3X3</accession>
<evidence type="ECO:0000313" key="1">
    <source>
        <dbReference type="EMBL" id="CAG6778118.1"/>
    </source>
</evidence>
<dbReference type="EMBL" id="HBUF01608253">
    <property type="protein sequence ID" value="CAG6778118.1"/>
    <property type="molecule type" value="Transcribed_RNA"/>
</dbReference>
<protein>
    <submittedName>
        <fullName evidence="1">Uncharacterized protein</fullName>
    </submittedName>
</protein>
<dbReference type="AlphaFoldDB" id="A0A8D9B3X3"/>
<organism evidence="1">
    <name type="scientific">Cacopsylla melanoneura</name>
    <dbReference type="NCBI Taxonomy" id="428564"/>
    <lineage>
        <taxon>Eukaryota</taxon>
        <taxon>Metazoa</taxon>
        <taxon>Ecdysozoa</taxon>
        <taxon>Arthropoda</taxon>
        <taxon>Hexapoda</taxon>
        <taxon>Insecta</taxon>
        <taxon>Pterygota</taxon>
        <taxon>Neoptera</taxon>
        <taxon>Paraneoptera</taxon>
        <taxon>Hemiptera</taxon>
        <taxon>Sternorrhyncha</taxon>
        <taxon>Psylloidea</taxon>
        <taxon>Psyllidae</taxon>
        <taxon>Psyllinae</taxon>
        <taxon>Cacopsylla</taxon>
    </lineage>
</organism>
<reference evidence="1" key="1">
    <citation type="submission" date="2021-05" db="EMBL/GenBank/DDBJ databases">
        <authorList>
            <person name="Alioto T."/>
            <person name="Alioto T."/>
            <person name="Gomez Garrido J."/>
        </authorList>
    </citation>
    <scope>NUCLEOTIDE SEQUENCE</scope>
</reference>
<proteinExistence type="predicted"/>